<evidence type="ECO:0000313" key="1">
    <source>
        <dbReference type="EMBL" id="KKL20473.1"/>
    </source>
</evidence>
<organism evidence="1">
    <name type="scientific">marine sediment metagenome</name>
    <dbReference type="NCBI Taxonomy" id="412755"/>
    <lineage>
        <taxon>unclassified sequences</taxon>
        <taxon>metagenomes</taxon>
        <taxon>ecological metagenomes</taxon>
    </lineage>
</organism>
<reference evidence="1" key="1">
    <citation type="journal article" date="2015" name="Nature">
        <title>Complex archaea that bridge the gap between prokaryotes and eukaryotes.</title>
        <authorList>
            <person name="Spang A."/>
            <person name="Saw J.H."/>
            <person name="Jorgensen S.L."/>
            <person name="Zaremba-Niedzwiedzka K."/>
            <person name="Martijn J."/>
            <person name="Lind A.E."/>
            <person name="van Eijk R."/>
            <person name="Schleper C."/>
            <person name="Guy L."/>
            <person name="Ettema T.J."/>
        </authorList>
    </citation>
    <scope>NUCLEOTIDE SEQUENCE</scope>
</reference>
<name>A0A0F9E8S4_9ZZZZ</name>
<sequence length="92" mass="10599">PMQEPQPLNLEQFKCPACEKNFNVNKDAIDKVEEEVIFHTRADQVKFHTQTNGDNIHIKNMKLTQTQATSMAWLVNADNNVELEFQIKIKGT</sequence>
<proteinExistence type="predicted"/>
<comment type="caution">
    <text evidence="1">The sequence shown here is derived from an EMBL/GenBank/DDBJ whole genome shotgun (WGS) entry which is preliminary data.</text>
</comment>
<feature type="non-terminal residue" evidence="1">
    <location>
        <position position="1"/>
    </location>
</feature>
<gene>
    <name evidence="1" type="ORF">LCGC14_2455080</name>
</gene>
<accession>A0A0F9E8S4</accession>
<dbReference type="AlphaFoldDB" id="A0A0F9E8S4"/>
<dbReference type="EMBL" id="LAZR01038084">
    <property type="protein sequence ID" value="KKL20473.1"/>
    <property type="molecule type" value="Genomic_DNA"/>
</dbReference>
<protein>
    <submittedName>
        <fullName evidence="1">Uncharacterized protein</fullName>
    </submittedName>
</protein>